<evidence type="ECO:0000313" key="2">
    <source>
        <dbReference type="EMBL" id="WQQ26547.1"/>
    </source>
</evidence>
<keyword evidence="1" id="KW-0732">Signal</keyword>
<organism evidence="2 3">
    <name type="scientific">Nocardioides bizhenqiangii</name>
    <dbReference type="NCBI Taxonomy" id="3095076"/>
    <lineage>
        <taxon>Bacteria</taxon>
        <taxon>Bacillati</taxon>
        <taxon>Actinomycetota</taxon>
        <taxon>Actinomycetes</taxon>
        <taxon>Propionibacteriales</taxon>
        <taxon>Nocardioidaceae</taxon>
        <taxon>Nocardioides</taxon>
    </lineage>
</organism>
<evidence type="ECO:0000256" key="1">
    <source>
        <dbReference type="SAM" id="SignalP"/>
    </source>
</evidence>
<feature type="signal peptide" evidence="1">
    <location>
        <begin position="1"/>
        <end position="26"/>
    </location>
</feature>
<dbReference type="RefSeq" id="WP_322937435.1">
    <property type="nucleotide sequence ID" value="NZ_CP141059.1"/>
</dbReference>
<proteinExistence type="predicted"/>
<dbReference type="Proteomes" id="UP001327225">
    <property type="component" value="Chromosome"/>
</dbReference>
<dbReference type="EMBL" id="CP141059">
    <property type="protein sequence ID" value="WQQ26547.1"/>
    <property type="molecule type" value="Genomic_DNA"/>
</dbReference>
<dbReference type="Pfam" id="PF01674">
    <property type="entry name" value="Lipase_2"/>
    <property type="match status" value="1"/>
</dbReference>
<feature type="chain" id="PRO_5047431710" evidence="1">
    <location>
        <begin position="27"/>
        <end position="321"/>
    </location>
</feature>
<evidence type="ECO:0000313" key="3">
    <source>
        <dbReference type="Proteomes" id="UP001327225"/>
    </source>
</evidence>
<dbReference type="Gene3D" id="3.40.50.1820">
    <property type="entry name" value="alpha/beta hydrolase"/>
    <property type="match status" value="1"/>
</dbReference>
<accession>A0ABZ0ZQK8</accession>
<dbReference type="PANTHER" id="PTHR32015">
    <property type="entry name" value="FASTING INDUCED LIPASE"/>
    <property type="match status" value="1"/>
</dbReference>
<keyword evidence="2" id="KW-0378">Hydrolase</keyword>
<dbReference type="PANTHER" id="PTHR32015:SF1">
    <property type="entry name" value="LIPASE"/>
    <property type="match status" value="1"/>
</dbReference>
<protein>
    <submittedName>
        <fullName evidence="2">Alpha/beta fold hydrolase</fullName>
    </submittedName>
</protein>
<reference evidence="3" key="1">
    <citation type="submission" date="2023-12" db="EMBL/GenBank/DDBJ databases">
        <title>Novel species in genus Nocardioides.</title>
        <authorList>
            <person name="Zhou H."/>
        </authorList>
    </citation>
    <scope>NUCLEOTIDE SEQUENCE [LARGE SCALE GENOMIC DNA]</scope>
    <source>
        <strain evidence="3">HM61</strain>
    </source>
</reference>
<name>A0ABZ0ZQK8_9ACTN</name>
<dbReference type="SUPFAM" id="SSF53474">
    <property type="entry name" value="alpha/beta-Hydrolases"/>
    <property type="match status" value="1"/>
</dbReference>
<dbReference type="InterPro" id="IPR029058">
    <property type="entry name" value="AB_hydrolase_fold"/>
</dbReference>
<gene>
    <name evidence="2" type="ORF">SHK19_21655</name>
</gene>
<dbReference type="GO" id="GO:0016787">
    <property type="term" value="F:hydrolase activity"/>
    <property type="evidence" value="ECO:0007669"/>
    <property type="project" value="UniProtKB-KW"/>
</dbReference>
<keyword evidence="3" id="KW-1185">Reference proteome</keyword>
<sequence>MRRRHAVIAALVAVTALLGATGGVVTAPVGHAEDGGSGDLPVSYNFLLSAVTAGAQVDADPPGGNDWSCRPTARHPRPVVLVHGTAGNKNSNWQTYSPLLANEGYCVFALTYGVPPGAPPVQDQLGGITAMQGSARQLKAFVARVLRATGASKVDIVGHSQGTLIPEYYVKLLGGAKHVKRYISLAPLWHGTTIANYYRLLAKVFGVPEDQIPLCQACGQYAATSDFMRRLRAGGLVVGDIEYTNIMTKYDQLVVPYSSGREPGMRNVVVQDHCRTDYSEHFEIAADPVAARIVLNTLDPAHKRPVPCMVVLPFIGPVGGP</sequence>
<dbReference type="InterPro" id="IPR002918">
    <property type="entry name" value="Lipase_EstA/Esterase_EstB"/>
</dbReference>